<evidence type="ECO:0000313" key="10">
    <source>
        <dbReference type="Proteomes" id="UP000249799"/>
    </source>
</evidence>
<dbReference type="FunFam" id="1.20.5.320:FF:000001">
    <property type="entry name" value="6-phosphogluconate dehydrogenase, decarboxylating"/>
    <property type="match status" value="1"/>
</dbReference>
<comment type="subunit">
    <text evidence="2 7">Homodimer.</text>
</comment>
<name>A0A2Z4FIE7_9DELT</name>
<keyword evidence="4 7" id="KW-0560">Oxidoreductase</keyword>
<accession>A0A2Z4FIE7</accession>
<dbReference type="PIRSF" id="PIRSF000109">
    <property type="entry name" value="6PGD"/>
    <property type="match status" value="1"/>
</dbReference>
<dbReference type="GO" id="GO:0050661">
    <property type="term" value="F:NADP binding"/>
    <property type="evidence" value="ECO:0007669"/>
    <property type="project" value="InterPro"/>
</dbReference>
<sequence length="471" mass="51221">MEHEGYELGMIGLGTMGRNLLLNMADHGHSVVGYDRDTDKVKALRQEGKGRAIAGAQDLAEFIAKLRKPRAVMLLVPAGAPVDAVIREIAPRLDAGDLIMDAGNSFYVDTDRRHADLGAKGIAFLGVGISGGEFGARHGPSIMPGGSPEAYARVRPLLESVAARVNNAPCVTYLGPGSAGHFVKMVHNGIEYGVMQIIAESYDLLGRGVGLRNDALHATYTRWNQGALESYLMKITSRIFAQRDARGGGDLIDQIRDVAGQKGTGMWTSQQAMQLGVPVPCIDMAVVQRNLAGAKTLRDQALDRLKVRRATFEGDRDDCVTQVRNAVYAATILTYTQGMALLFEASEAMGYQLKLEAISAIWRGGCIIRARLLEDIRDAYRTRPHLPNLLLYQPIADTVMNLRTDLAEAVALAARLAIPAPALMAALAYLDSYASERLPTNLIQAQRDFFGSHTYERVDTSGSFHTDWPRG</sequence>
<dbReference type="PANTHER" id="PTHR11811">
    <property type="entry name" value="6-PHOSPHOGLUCONATE DEHYDROGENASE"/>
    <property type="match status" value="1"/>
</dbReference>
<proteinExistence type="inferred from homology"/>
<keyword evidence="6 7" id="KW-0570">Pentose shunt</keyword>
<comment type="catalytic activity">
    <reaction evidence="7 8">
        <text>6-phospho-D-gluconate + NADP(+) = D-ribulose 5-phosphate + CO2 + NADPH</text>
        <dbReference type="Rhea" id="RHEA:10116"/>
        <dbReference type="ChEBI" id="CHEBI:16526"/>
        <dbReference type="ChEBI" id="CHEBI:57783"/>
        <dbReference type="ChEBI" id="CHEBI:58121"/>
        <dbReference type="ChEBI" id="CHEBI:58349"/>
        <dbReference type="ChEBI" id="CHEBI:58759"/>
        <dbReference type="EC" id="1.1.1.44"/>
    </reaction>
</comment>
<dbReference type="Gene3D" id="1.10.1040.10">
    <property type="entry name" value="N-(1-d-carboxylethyl)-l-norvaline Dehydrogenase, domain 2"/>
    <property type="match status" value="1"/>
</dbReference>
<dbReference type="PROSITE" id="PS00461">
    <property type="entry name" value="6PGD"/>
    <property type="match status" value="1"/>
</dbReference>
<dbReference type="InterPro" id="IPR006183">
    <property type="entry name" value="Pgluconate_DH"/>
</dbReference>
<dbReference type="NCBIfam" id="NF006765">
    <property type="entry name" value="PRK09287.1"/>
    <property type="match status" value="1"/>
</dbReference>
<dbReference type="SUPFAM" id="SSF48179">
    <property type="entry name" value="6-phosphogluconate dehydrogenase C-terminal domain-like"/>
    <property type="match status" value="1"/>
</dbReference>
<dbReference type="PRINTS" id="PR00076">
    <property type="entry name" value="6PGDHDRGNASE"/>
</dbReference>
<dbReference type="Pfam" id="PF00393">
    <property type="entry name" value="6PGD"/>
    <property type="match status" value="1"/>
</dbReference>
<dbReference type="InterPro" id="IPR006114">
    <property type="entry name" value="6PGDH_C"/>
</dbReference>
<dbReference type="Gene3D" id="3.40.50.720">
    <property type="entry name" value="NAD(P)-binding Rossmann-like Domain"/>
    <property type="match status" value="1"/>
</dbReference>
<dbReference type="InterPro" id="IPR006184">
    <property type="entry name" value="6PGdom_BS"/>
</dbReference>
<dbReference type="Proteomes" id="UP000249799">
    <property type="component" value="Chromosome"/>
</dbReference>
<evidence type="ECO:0000256" key="4">
    <source>
        <dbReference type="ARBA" id="ARBA00023002"/>
    </source>
</evidence>
<organism evidence="9 10">
    <name type="scientific">Bradymonas sediminis</name>
    <dbReference type="NCBI Taxonomy" id="1548548"/>
    <lineage>
        <taxon>Bacteria</taxon>
        <taxon>Deltaproteobacteria</taxon>
        <taxon>Bradymonadales</taxon>
        <taxon>Bradymonadaceae</taxon>
        <taxon>Bradymonas</taxon>
    </lineage>
</organism>
<dbReference type="SMART" id="SM01350">
    <property type="entry name" value="6PGD"/>
    <property type="match status" value="1"/>
</dbReference>
<dbReference type="GO" id="GO:0019521">
    <property type="term" value="P:D-gluconate metabolic process"/>
    <property type="evidence" value="ECO:0007669"/>
    <property type="project" value="UniProtKB-KW"/>
</dbReference>
<dbReference type="GO" id="GO:0006098">
    <property type="term" value="P:pentose-phosphate shunt"/>
    <property type="evidence" value="ECO:0007669"/>
    <property type="project" value="UniProtKB-UniPathway"/>
</dbReference>
<dbReference type="InterPro" id="IPR006115">
    <property type="entry name" value="6PGDH_NADP-bd"/>
</dbReference>
<dbReference type="EMBL" id="CP030032">
    <property type="protein sequence ID" value="AWV88787.1"/>
    <property type="molecule type" value="Genomic_DNA"/>
</dbReference>
<evidence type="ECO:0000256" key="8">
    <source>
        <dbReference type="RuleBase" id="RU000485"/>
    </source>
</evidence>
<evidence type="ECO:0000256" key="1">
    <source>
        <dbReference type="ARBA" id="ARBA00008419"/>
    </source>
</evidence>
<dbReference type="FunFam" id="1.10.1040.10:FF:000032">
    <property type="entry name" value="6-phosphogluconate dehydrogenase, decarboxylating"/>
    <property type="match status" value="1"/>
</dbReference>
<keyword evidence="10" id="KW-1185">Reference proteome</keyword>
<dbReference type="RefSeq" id="WP_111332790.1">
    <property type="nucleotide sequence ID" value="NZ_CP030032.1"/>
</dbReference>
<protein>
    <recommendedName>
        <fullName evidence="7 8">6-phosphogluconate dehydrogenase, decarboxylating</fullName>
        <ecNumber evidence="7 8">1.1.1.44</ecNumber>
    </recommendedName>
</protein>
<dbReference type="OrthoDB" id="9804542at2"/>
<evidence type="ECO:0000256" key="6">
    <source>
        <dbReference type="ARBA" id="ARBA00023126"/>
    </source>
</evidence>
<evidence type="ECO:0000256" key="2">
    <source>
        <dbReference type="ARBA" id="ARBA00011738"/>
    </source>
</evidence>
<comment type="function">
    <text evidence="7">Catalyzes the oxidative decarboxylation of 6-phosphogluconate to ribulose 5-phosphate and CO(2), with concomitant reduction of NADP to NADPH.</text>
</comment>
<dbReference type="Pfam" id="PF03446">
    <property type="entry name" value="NAD_binding_2"/>
    <property type="match status" value="1"/>
</dbReference>
<dbReference type="AlphaFoldDB" id="A0A2Z4FIE7"/>
<dbReference type="InterPro" id="IPR013328">
    <property type="entry name" value="6PGD_dom2"/>
</dbReference>
<dbReference type="EC" id="1.1.1.44" evidence="7 8"/>
<dbReference type="KEGG" id="bsed:DN745_05310"/>
<gene>
    <name evidence="9" type="ORF">DN745_05310</name>
</gene>
<dbReference type="InterPro" id="IPR036291">
    <property type="entry name" value="NAD(P)-bd_dom_sf"/>
</dbReference>
<keyword evidence="3 7" id="KW-0521">NADP</keyword>
<evidence type="ECO:0000313" key="9">
    <source>
        <dbReference type="EMBL" id="AWV88787.1"/>
    </source>
</evidence>
<dbReference type="InterPro" id="IPR006113">
    <property type="entry name" value="6PGDH_Gnd/GntZ"/>
</dbReference>
<evidence type="ECO:0000256" key="3">
    <source>
        <dbReference type="ARBA" id="ARBA00022857"/>
    </source>
</evidence>
<evidence type="ECO:0000256" key="5">
    <source>
        <dbReference type="ARBA" id="ARBA00023064"/>
    </source>
</evidence>
<reference evidence="9 10" key="1">
    <citation type="submission" date="2018-06" db="EMBL/GenBank/DDBJ databases">
        <title>Lujinxingia sediminis gen. nov. sp. nov., a new facultative anaerobic member of the class Deltaproteobacteria, and proposal of Lujinxingaceae fam. nov.</title>
        <authorList>
            <person name="Guo L.-Y."/>
            <person name="Li C.-M."/>
            <person name="Wang S."/>
            <person name="Du Z.-J."/>
        </authorList>
    </citation>
    <scope>NUCLEOTIDE SEQUENCE [LARGE SCALE GENOMIC DNA]</scope>
    <source>
        <strain evidence="9 10">FA350</strain>
    </source>
</reference>
<dbReference type="SUPFAM" id="SSF51735">
    <property type="entry name" value="NAD(P)-binding Rossmann-fold domains"/>
    <property type="match status" value="1"/>
</dbReference>
<dbReference type="UniPathway" id="UPA00115">
    <property type="reaction ID" value="UER00410"/>
</dbReference>
<keyword evidence="5 8" id="KW-0311">Gluconate utilization</keyword>
<comment type="similarity">
    <text evidence="1 7 8">Belongs to the 6-phosphogluconate dehydrogenase family.</text>
</comment>
<dbReference type="Gene3D" id="1.20.5.320">
    <property type="entry name" value="6-Phosphogluconate Dehydrogenase, domain 3"/>
    <property type="match status" value="1"/>
</dbReference>
<dbReference type="GO" id="GO:0004616">
    <property type="term" value="F:phosphogluconate dehydrogenase (decarboxylating) activity"/>
    <property type="evidence" value="ECO:0007669"/>
    <property type="project" value="UniProtKB-EC"/>
</dbReference>
<dbReference type="NCBIfam" id="TIGR00873">
    <property type="entry name" value="gnd"/>
    <property type="match status" value="1"/>
</dbReference>
<evidence type="ECO:0000256" key="7">
    <source>
        <dbReference type="PIRNR" id="PIRNR000109"/>
    </source>
</evidence>
<comment type="pathway">
    <text evidence="7 8">Carbohydrate degradation; pentose phosphate pathway; D-ribulose 5-phosphate from D-glucose 6-phosphate (oxidative stage): step 3/3.</text>
</comment>
<dbReference type="InterPro" id="IPR008927">
    <property type="entry name" value="6-PGluconate_DH-like_C_sf"/>
</dbReference>